<name>A0A1S3IIU2_LINAN</name>
<accession>A0A1S3IIU2</accession>
<evidence type="ECO:0000313" key="7">
    <source>
        <dbReference type="Proteomes" id="UP000085678"/>
    </source>
</evidence>
<dbReference type="AlphaFoldDB" id="A0A1S3IIU2"/>
<dbReference type="Proteomes" id="UP000085678">
    <property type="component" value="Unplaced"/>
</dbReference>
<feature type="region of interest" description="Disordered" evidence="4">
    <location>
        <begin position="571"/>
        <end position="603"/>
    </location>
</feature>
<feature type="compositionally biased region" description="Pro residues" evidence="4">
    <location>
        <begin position="505"/>
        <end position="528"/>
    </location>
</feature>
<dbReference type="PANTHER" id="PTHR15706:SF2">
    <property type="entry name" value="SH3 AND PX DOMAIN-CONTAINING PROTEIN 2A"/>
    <property type="match status" value="1"/>
</dbReference>
<dbReference type="CDD" id="cd12015">
    <property type="entry name" value="SH3_Tks_1"/>
    <property type="match status" value="1"/>
</dbReference>
<feature type="region of interest" description="Disordered" evidence="4">
    <location>
        <begin position="426"/>
        <end position="559"/>
    </location>
</feature>
<feature type="compositionally biased region" description="Low complexity" evidence="4">
    <location>
        <begin position="529"/>
        <end position="542"/>
    </location>
</feature>
<dbReference type="SUPFAM" id="SSF50044">
    <property type="entry name" value="SH3-domain"/>
    <property type="match status" value="3"/>
</dbReference>
<dbReference type="GO" id="GO:0042554">
    <property type="term" value="P:superoxide anion generation"/>
    <property type="evidence" value="ECO:0007669"/>
    <property type="project" value="TreeGrafter"/>
</dbReference>
<gene>
    <name evidence="8" type="primary">LOC106164444</name>
</gene>
<dbReference type="OMA" id="WYVATSH"/>
<feature type="domain" description="PX" evidence="6">
    <location>
        <begin position="4"/>
        <end position="128"/>
    </location>
</feature>
<keyword evidence="7" id="KW-1185">Reference proteome</keyword>
<dbReference type="KEGG" id="lak:106164444"/>
<feature type="compositionally biased region" description="Polar residues" evidence="4">
    <location>
        <begin position="572"/>
        <end position="591"/>
    </location>
</feature>
<dbReference type="InParanoid" id="A0A1S3IIU2"/>
<evidence type="ECO:0000259" key="6">
    <source>
        <dbReference type="PROSITE" id="PS50195"/>
    </source>
</evidence>
<dbReference type="InterPro" id="IPR036028">
    <property type="entry name" value="SH3-like_dom_sf"/>
</dbReference>
<dbReference type="SUPFAM" id="SSF64268">
    <property type="entry name" value="PX domain"/>
    <property type="match status" value="1"/>
</dbReference>
<dbReference type="InterPro" id="IPR051228">
    <property type="entry name" value="NADPH_Oxidase/PX-Domain"/>
</dbReference>
<dbReference type="SMART" id="SM00326">
    <property type="entry name" value="SH3"/>
    <property type="match status" value="3"/>
</dbReference>
<dbReference type="PROSITE" id="PS50195">
    <property type="entry name" value="PX"/>
    <property type="match status" value="1"/>
</dbReference>
<dbReference type="PROSITE" id="PS50002">
    <property type="entry name" value="SH3"/>
    <property type="match status" value="3"/>
</dbReference>
<dbReference type="GeneID" id="106164444"/>
<dbReference type="Gene3D" id="3.30.1520.10">
    <property type="entry name" value="Phox-like domain"/>
    <property type="match status" value="1"/>
</dbReference>
<dbReference type="Pfam" id="PF00787">
    <property type="entry name" value="PX"/>
    <property type="match status" value="1"/>
</dbReference>
<feature type="compositionally biased region" description="Low complexity" evidence="4">
    <location>
        <begin position="426"/>
        <end position="453"/>
    </location>
</feature>
<dbReference type="OrthoDB" id="10255964at2759"/>
<evidence type="ECO:0000256" key="2">
    <source>
        <dbReference type="ARBA" id="ARBA00022737"/>
    </source>
</evidence>
<dbReference type="PRINTS" id="PR01887">
    <property type="entry name" value="SPECTRNALPHA"/>
</dbReference>
<feature type="compositionally biased region" description="Polar residues" evidence="4">
    <location>
        <begin position="467"/>
        <end position="479"/>
    </location>
</feature>
<dbReference type="STRING" id="7574.A0A1S3IIU2"/>
<dbReference type="InterPro" id="IPR036871">
    <property type="entry name" value="PX_dom_sf"/>
</dbReference>
<dbReference type="CDD" id="cd11856">
    <property type="entry name" value="SH3_p47phox_like"/>
    <property type="match status" value="1"/>
</dbReference>
<feature type="domain" description="SH3" evidence="5">
    <location>
        <begin position="362"/>
        <end position="421"/>
    </location>
</feature>
<feature type="domain" description="SH3" evidence="5">
    <location>
        <begin position="219"/>
        <end position="278"/>
    </location>
</feature>
<dbReference type="Gene3D" id="2.30.30.40">
    <property type="entry name" value="SH3 Domains"/>
    <property type="match status" value="3"/>
</dbReference>
<feature type="compositionally biased region" description="Basic and acidic residues" evidence="4">
    <location>
        <begin position="492"/>
        <end position="502"/>
    </location>
</feature>
<evidence type="ECO:0000313" key="8">
    <source>
        <dbReference type="RefSeq" id="XP_013397806.1"/>
    </source>
</evidence>
<protein>
    <submittedName>
        <fullName evidence="8">SH3 and PX domain-containing protein 2A isoform X1</fullName>
    </submittedName>
</protein>
<organism evidence="7 8">
    <name type="scientific">Lingula anatina</name>
    <name type="common">Brachiopod</name>
    <name type="synonym">Lingula unguis</name>
    <dbReference type="NCBI Taxonomy" id="7574"/>
    <lineage>
        <taxon>Eukaryota</taxon>
        <taxon>Metazoa</taxon>
        <taxon>Spiralia</taxon>
        <taxon>Lophotrochozoa</taxon>
        <taxon>Brachiopoda</taxon>
        <taxon>Linguliformea</taxon>
        <taxon>Lingulata</taxon>
        <taxon>Lingulida</taxon>
        <taxon>Linguloidea</taxon>
        <taxon>Lingulidae</taxon>
        <taxon>Lingula</taxon>
    </lineage>
</organism>
<evidence type="ECO:0000256" key="1">
    <source>
        <dbReference type="ARBA" id="ARBA00022443"/>
    </source>
</evidence>
<evidence type="ECO:0000256" key="4">
    <source>
        <dbReference type="SAM" id="MobiDB-lite"/>
    </source>
</evidence>
<keyword evidence="2" id="KW-0677">Repeat</keyword>
<dbReference type="FunFam" id="2.30.30.40:FF:000082">
    <property type="entry name" value="SH3 and PX domain-containing protein 2B"/>
    <property type="match status" value="1"/>
</dbReference>
<dbReference type="GO" id="GO:0016176">
    <property type="term" value="F:superoxide-generating NADPH oxidase activator activity"/>
    <property type="evidence" value="ECO:0007669"/>
    <property type="project" value="TreeGrafter"/>
</dbReference>
<dbReference type="InterPro" id="IPR001452">
    <property type="entry name" value="SH3_domain"/>
</dbReference>
<dbReference type="InterPro" id="IPR001683">
    <property type="entry name" value="PX_dom"/>
</dbReference>
<proteinExistence type="predicted"/>
<dbReference type="GO" id="GO:0035091">
    <property type="term" value="F:phosphatidylinositol binding"/>
    <property type="evidence" value="ECO:0007669"/>
    <property type="project" value="InterPro"/>
</dbReference>
<feature type="domain" description="SH3" evidence="5">
    <location>
        <begin position="149"/>
        <end position="208"/>
    </location>
</feature>
<dbReference type="SMART" id="SM00312">
    <property type="entry name" value="PX"/>
    <property type="match status" value="1"/>
</dbReference>
<dbReference type="RefSeq" id="XP_013397806.1">
    <property type="nucleotide sequence ID" value="XM_013542352.1"/>
</dbReference>
<dbReference type="GO" id="GO:0005737">
    <property type="term" value="C:cytoplasm"/>
    <property type="evidence" value="ECO:0007669"/>
    <property type="project" value="TreeGrafter"/>
</dbReference>
<dbReference type="PANTHER" id="PTHR15706">
    <property type="entry name" value="SH3 MULTIPLE DOMAIN"/>
    <property type="match status" value="1"/>
</dbReference>
<dbReference type="Pfam" id="PF00018">
    <property type="entry name" value="SH3_1"/>
    <property type="match status" value="3"/>
</dbReference>
<sequence>MCKRTVVQVDVEEVEKRRYPSKYYVYIIKVTWSDQSVGIIYRRYSQFFKLQSKLLNNFPKEGGEDNPSDRIIPFLPGKILFGRSHIRQVALERCKAINEYCKKLILLPQHISEKEEVLNFFETKPDDVTAPVSQDKKEDQKADAISEPLQLEQYVSIADYEKQQRNEVSLTAGACVEVIEKNSSGWWLVSVNDEQGWVPASFLERVDGKKDELTVKMKAGVEKYLVIQPYKAQNSDELDLEKGMIVDVTEKSLDGWWKLRCKNRDGWGPAACLKRVSTVVRKKLVSSNPISPVQVIGRMSEVSDLITNPTSSANFKSQYTASNLEEDIYGNADIIAKFKPPPRRAFVIKAKKKPARPPTLPPVKKQYVTIADFTDSAGDGLSFKQDAIVQVLQKHSTGWWYVSIEGNEGWAPESYIKEVTAVTHSSRVSSQSNNESRARSSSPLSSTVTESGSGQKSQLIGVKKTKQTTSGTEGISLKSNIRKRPTIPSKNVENKSSKDLKKPPVRPSTPPTLRPVTPPKPTSSPRPSTPTRSSTPPQSSRPSTPPAKSYNLPSKLQTKCGVQLKVKPMTHIATQESSSSVRQNTGPSPVSSEVKGANMSDELRNVLARRLTAMNK</sequence>
<keyword evidence="1 3" id="KW-0728">SH3 domain</keyword>
<reference evidence="8" key="1">
    <citation type="submission" date="2025-08" db="UniProtKB">
        <authorList>
            <consortium name="RefSeq"/>
        </authorList>
    </citation>
    <scope>IDENTIFICATION</scope>
    <source>
        <tissue evidence="8">Gonads</tissue>
    </source>
</reference>
<evidence type="ECO:0000256" key="3">
    <source>
        <dbReference type="PROSITE-ProRule" id="PRU00192"/>
    </source>
</evidence>
<evidence type="ECO:0000259" key="5">
    <source>
        <dbReference type="PROSITE" id="PS50002"/>
    </source>
</evidence>